<dbReference type="AlphaFoldDB" id="A0AAV4A6Q6"/>
<proteinExistence type="predicted"/>
<accession>A0AAV4A6Q6</accession>
<gene>
    <name evidence="1" type="ORF">PoB_002937800</name>
</gene>
<keyword evidence="2" id="KW-1185">Reference proteome</keyword>
<organism evidence="1 2">
    <name type="scientific">Plakobranchus ocellatus</name>
    <dbReference type="NCBI Taxonomy" id="259542"/>
    <lineage>
        <taxon>Eukaryota</taxon>
        <taxon>Metazoa</taxon>
        <taxon>Spiralia</taxon>
        <taxon>Lophotrochozoa</taxon>
        <taxon>Mollusca</taxon>
        <taxon>Gastropoda</taxon>
        <taxon>Heterobranchia</taxon>
        <taxon>Euthyneura</taxon>
        <taxon>Panpulmonata</taxon>
        <taxon>Sacoglossa</taxon>
        <taxon>Placobranchoidea</taxon>
        <taxon>Plakobranchidae</taxon>
        <taxon>Plakobranchus</taxon>
    </lineage>
</organism>
<name>A0AAV4A6Q6_9GAST</name>
<dbReference type="Proteomes" id="UP000735302">
    <property type="component" value="Unassembled WGS sequence"/>
</dbReference>
<evidence type="ECO:0000313" key="2">
    <source>
        <dbReference type="Proteomes" id="UP000735302"/>
    </source>
</evidence>
<protein>
    <submittedName>
        <fullName evidence="1">Uncharacterized protein</fullName>
    </submittedName>
</protein>
<reference evidence="1 2" key="1">
    <citation type="journal article" date="2021" name="Elife">
        <title>Chloroplast acquisition without the gene transfer in kleptoplastic sea slugs, Plakobranchus ocellatus.</title>
        <authorList>
            <person name="Maeda T."/>
            <person name="Takahashi S."/>
            <person name="Yoshida T."/>
            <person name="Shimamura S."/>
            <person name="Takaki Y."/>
            <person name="Nagai Y."/>
            <person name="Toyoda A."/>
            <person name="Suzuki Y."/>
            <person name="Arimoto A."/>
            <person name="Ishii H."/>
            <person name="Satoh N."/>
            <person name="Nishiyama T."/>
            <person name="Hasebe M."/>
            <person name="Maruyama T."/>
            <person name="Minagawa J."/>
            <person name="Obokata J."/>
            <person name="Shigenobu S."/>
        </authorList>
    </citation>
    <scope>NUCLEOTIDE SEQUENCE [LARGE SCALE GENOMIC DNA]</scope>
</reference>
<evidence type="ECO:0000313" key="1">
    <source>
        <dbReference type="EMBL" id="GFO02873.1"/>
    </source>
</evidence>
<dbReference type="EMBL" id="BLXT01003657">
    <property type="protein sequence ID" value="GFO02873.1"/>
    <property type="molecule type" value="Genomic_DNA"/>
</dbReference>
<comment type="caution">
    <text evidence="1">The sequence shown here is derived from an EMBL/GenBank/DDBJ whole genome shotgun (WGS) entry which is preliminary data.</text>
</comment>
<sequence length="82" mass="8988">MLTSLPHRGNHFNSFILTFSGQSQDPAERPISPEQMDSPAVTRLLSLRVMVPTDEDASASVQLKQEIEAKEVLGTGNAPKRL</sequence>